<dbReference type="Proteomes" id="UP001362999">
    <property type="component" value="Unassembled WGS sequence"/>
</dbReference>
<sequence length="320" mass="34595">MDNSTAPIVLNSRYWTNVQGQIGALTVNTLLYGILIILYLLAMHLVYHSKSSGRKLLLILASFMALLSTIQCALRIASVVVALQLFHDALLNGPIMATTPTGLNAARLFRSLFFSADIVLVANIVLTDGLLVYRCYCVWGHPRKIVLVIPIALIITTVATGIVTAYDQGYSSDPRHFDPHIVFGINLLTNISISLATAGRIWWISRAQRALLGPQSSVQHSAIIAIILESGSIYCLALIISMVALSIEIQHRTISLTIHGSVGQLINVAPMLILVRVGMGYSSPSGSNESRMVMRPGTVSYRSSTGLRTNGSVMESGHAV</sequence>
<feature type="transmembrane region" description="Helical" evidence="1">
    <location>
        <begin position="112"/>
        <end position="133"/>
    </location>
</feature>
<keyword evidence="1" id="KW-0812">Transmembrane</keyword>
<feature type="transmembrane region" description="Helical" evidence="1">
    <location>
        <begin position="223"/>
        <end position="247"/>
    </location>
</feature>
<reference evidence="2 3" key="1">
    <citation type="journal article" date="2024" name="J Genomics">
        <title>Draft genome sequencing and assembly of Favolaschia claudopus CIRM-BRFM 2984 isolated from oak limbs.</title>
        <authorList>
            <person name="Navarro D."/>
            <person name="Drula E."/>
            <person name="Chaduli D."/>
            <person name="Cazenave R."/>
            <person name="Ahrendt S."/>
            <person name="Wang J."/>
            <person name="Lipzen A."/>
            <person name="Daum C."/>
            <person name="Barry K."/>
            <person name="Grigoriev I.V."/>
            <person name="Favel A."/>
            <person name="Rosso M.N."/>
            <person name="Martin F."/>
        </authorList>
    </citation>
    <scope>NUCLEOTIDE SEQUENCE [LARGE SCALE GENOMIC DNA]</scope>
    <source>
        <strain evidence="2 3">CIRM-BRFM 2984</strain>
    </source>
</reference>
<proteinExistence type="predicted"/>
<keyword evidence="3" id="KW-1185">Reference proteome</keyword>
<dbReference type="AlphaFoldDB" id="A0AAW0EFS4"/>
<gene>
    <name evidence="2" type="ORF">R3P38DRAFT_2835029</name>
</gene>
<organism evidence="2 3">
    <name type="scientific">Favolaschia claudopus</name>
    <dbReference type="NCBI Taxonomy" id="2862362"/>
    <lineage>
        <taxon>Eukaryota</taxon>
        <taxon>Fungi</taxon>
        <taxon>Dikarya</taxon>
        <taxon>Basidiomycota</taxon>
        <taxon>Agaricomycotina</taxon>
        <taxon>Agaricomycetes</taxon>
        <taxon>Agaricomycetidae</taxon>
        <taxon>Agaricales</taxon>
        <taxon>Marasmiineae</taxon>
        <taxon>Mycenaceae</taxon>
        <taxon>Favolaschia</taxon>
    </lineage>
</organism>
<feature type="transmembrane region" description="Helical" evidence="1">
    <location>
        <begin position="22"/>
        <end position="46"/>
    </location>
</feature>
<evidence type="ECO:0000256" key="1">
    <source>
        <dbReference type="SAM" id="Phobius"/>
    </source>
</evidence>
<feature type="transmembrane region" description="Helical" evidence="1">
    <location>
        <begin position="181"/>
        <end position="203"/>
    </location>
</feature>
<dbReference type="EMBL" id="JAWWNJ010000002">
    <property type="protein sequence ID" value="KAK7062387.1"/>
    <property type="molecule type" value="Genomic_DNA"/>
</dbReference>
<evidence type="ECO:0000313" key="2">
    <source>
        <dbReference type="EMBL" id="KAK7062387.1"/>
    </source>
</evidence>
<feature type="transmembrane region" description="Helical" evidence="1">
    <location>
        <begin position="58"/>
        <end position="86"/>
    </location>
</feature>
<keyword evidence="1" id="KW-1133">Transmembrane helix</keyword>
<name>A0AAW0EFS4_9AGAR</name>
<keyword evidence="1" id="KW-0472">Membrane</keyword>
<feature type="transmembrane region" description="Helical" evidence="1">
    <location>
        <begin position="145"/>
        <end position="166"/>
    </location>
</feature>
<comment type="caution">
    <text evidence="2">The sequence shown here is derived from an EMBL/GenBank/DDBJ whole genome shotgun (WGS) entry which is preliminary data.</text>
</comment>
<evidence type="ECO:0008006" key="4">
    <source>
        <dbReference type="Google" id="ProtNLM"/>
    </source>
</evidence>
<protein>
    <recommendedName>
        <fullName evidence="4">Integral membrane protein</fullName>
    </recommendedName>
</protein>
<accession>A0AAW0EFS4</accession>
<evidence type="ECO:0000313" key="3">
    <source>
        <dbReference type="Proteomes" id="UP001362999"/>
    </source>
</evidence>